<dbReference type="GO" id="GO:0008235">
    <property type="term" value="F:metalloexopeptidase activity"/>
    <property type="evidence" value="ECO:0007669"/>
    <property type="project" value="UniProtKB-ARBA"/>
</dbReference>
<dbReference type="RefSeq" id="WP_143720580.1">
    <property type="nucleotide sequence ID" value="NZ_VKDB01000008.1"/>
</dbReference>
<evidence type="ECO:0000256" key="1">
    <source>
        <dbReference type="ARBA" id="ARBA00022723"/>
    </source>
</evidence>
<accession>A0A553UZJ6</accession>
<dbReference type="Gene3D" id="3.90.230.10">
    <property type="entry name" value="Creatinase/methionine aminopeptidase superfamily"/>
    <property type="match status" value="1"/>
</dbReference>
<keyword evidence="5" id="KW-0645">Protease</keyword>
<dbReference type="InterPro" id="IPR036005">
    <property type="entry name" value="Creatinase/aminopeptidase-like"/>
</dbReference>
<keyword evidence="2" id="KW-0378">Hydrolase</keyword>
<proteinExistence type="predicted"/>
<dbReference type="Pfam" id="PF01321">
    <property type="entry name" value="Creatinase_N"/>
    <property type="match status" value="1"/>
</dbReference>
<dbReference type="PANTHER" id="PTHR46112:SF3">
    <property type="entry name" value="AMINOPEPTIDASE YPDF"/>
    <property type="match status" value="1"/>
</dbReference>
<evidence type="ECO:0000259" key="3">
    <source>
        <dbReference type="Pfam" id="PF00557"/>
    </source>
</evidence>
<dbReference type="Proteomes" id="UP000316092">
    <property type="component" value="Unassembled WGS sequence"/>
</dbReference>
<gene>
    <name evidence="5" type="ORF">FNU79_09320</name>
</gene>
<dbReference type="InterPro" id="IPR000994">
    <property type="entry name" value="Pept_M24"/>
</dbReference>
<evidence type="ECO:0000256" key="2">
    <source>
        <dbReference type="ARBA" id="ARBA00022801"/>
    </source>
</evidence>
<protein>
    <submittedName>
        <fullName evidence="5">Aminopeptidase P family protein</fullName>
    </submittedName>
</protein>
<dbReference type="GO" id="GO:0004177">
    <property type="term" value="F:aminopeptidase activity"/>
    <property type="evidence" value="ECO:0007669"/>
    <property type="project" value="UniProtKB-KW"/>
</dbReference>
<evidence type="ECO:0000259" key="4">
    <source>
        <dbReference type="Pfam" id="PF01321"/>
    </source>
</evidence>
<evidence type="ECO:0000313" key="6">
    <source>
        <dbReference type="Proteomes" id="UP000316092"/>
    </source>
</evidence>
<dbReference type="InterPro" id="IPR000587">
    <property type="entry name" value="Creatinase_N"/>
</dbReference>
<dbReference type="InterPro" id="IPR001714">
    <property type="entry name" value="Pept_M24_MAP"/>
</dbReference>
<evidence type="ECO:0000313" key="5">
    <source>
        <dbReference type="EMBL" id="TSA85643.1"/>
    </source>
</evidence>
<dbReference type="GO" id="GO:0046872">
    <property type="term" value="F:metal ion binding"/>
    <property type="evidence" value="ECO:0007669"/>
    <property type="project" value="UniProtKB-KW"/>
</dbReference>
<dbReference type="OrthoDB" id="9806388at2"/>
<dbReference type="InterPro" id="IPR029149">
    <property type="entry name" value="Creatin/AminoP/Spt16_N"/>
</dbReference>
<name>A0A553UZJ6_9DEIO</name>
<dbReference type="PROSITE" id="PS00491">
    <property type="entry name" value="PROLINE_PEPTIDASE"/>
    <property type="match status" value="1"/>
</dbReference>
<dbReference type="AlphaFoldDB" id="A0A553UZJ6"/>
<feature type="domain" description="Creatinase N-terminal" evidence="4">
    <location>
        <begin position="11"/>
        <end position="133"/>
    </location>
</feature>
<dbReference type="CDD" id="cd01092">
    <property type="entry name" value="APP-like"/>
    <property type="match status" value="1"/>
</dbReference>
<keyword evidence="1" id="KW-0479">Metal-binding</keyword>
<sequence>MSKHQSDFSARLTAVRSALKSAGVDALWVSQPENVNYLSGFSSPEDAKALILPDGAWLYTDGRYTLQAAQESAIPVFIARSPETLQHAAPLLSGLNVGFEMQHLTVAELGELQAHWPAEPAPLSGVVEGLRLIKSEAEVQLIEQAQAIADAAFAEILPLIKAGAREQDLALALESAMRRLGADGPAFETIVASGVRGALPHGRASDKVLAESELVTIDFGARLGGYFSDSTRTLALGEVSESQRRMYTAVLEAEETALAAIKPGVRTADLDALAREVLGRYDLADAFVHSLGHGVGLNVHEGPGLRSTSEEVLQAGMVITIEPGVYIEHLGGVRIEDLVLVTDEGSRVLSHSPKERF</sequence>
<dbReference type="SUPFAM" id="SSF53092">
    <property type="entry name" value="Creatinase/prolidase N-terminal domain"/>
    <property type="match status" value="1"/>
</dbReference>
<comment type="caution">
    <text evidence="5">The sequence shown here is derived from an EMBL/GenBank/DDBJ whole genome shotgun (WGS) entry which is preliminary data.</text>
</comment>
<reference evidence="5 6" key="1">
    <citation type="submission" date="2019-07" db="EMBL/GenBank/DDBJ databases">
        <title>Deinococcus detaillus sp. nov., isolated from humus soil in Antarctica.</title>
        <authorList>
            <person name="Zhang K."/>
        </authorList>
    </citation>
    <scope>NUCLEOTIDE SEQUENCE [LARGE SCALE GENOMIC DNA]</scope>
    <source>
        <strain evidence="5 6">H1</strain>
    </source>
</reference>
<feature type="domain" description="Peptidase M24" evidence="3">
    <location>
        <begin position="141"/>
        <end position="343"/>
    </location>
</feature>
<dbReference type="EMBL" id="VKDB01000008">
    <property type="protein sequence ID" value="TSA85643.1"/>
    <property type="molecule type" value="Genomic_DNA"/>
</dbReference>
<dbReference type="PANTHER" id="PTHR46112">
    <property type="entry name" value="AMINOPEPTIDASE"/>
    <property type="match status" value="1"/>
</dbReference>
<dbReference type="InterPro" id="IPR001131">
    <property type="entry name" value="Peptidase_M24B_aminopep-P_CS"/>
</dbReference>
<dbReference type="InterPro" id="IPR050659">
    <property type="entry name" value="Peptidase_M24B"/>
</dbReference>
<dbReference type="SUPFAM" id="SSF55920">
    <property type="entry name" value="Creatinase/aminopeptidase"/>
    <property type="match status" value="1"/>
</dbReference>
<dbReference type="Gene3D" id="3.40.350.10">
    <property type="entry name" value="Creatinase/prolidase N-terminal domain"/>
    <property type="match status" value="1"/>
</dbReference>
<organism evidence="5 6">
    <name type="scientific">Deinococcus detaillensis</name>
    <dbReference type="NCBI Taxonomy" id="2592048"/>
    <lineage>
        <taxon>Bacteria</taxon>
        <taxon>Thermotogati</taxon>
        <taxon>Deinococcota</taxon>
        <taxon>Deinococci</taxon>
        <taxon>Deinococcales</taxon>
        <taxon>Deinococcaceae</taxon>
        <taxon>Deinococcus</taxon>
    </lineage>
</organism>
<dbReference type="Pfam" id="PF00557">
    <property type="entry name" value="Peptidase_M24"/>
    <property type="match status" value="1"/>
</dbReference>
<keyword evidence="6" id="KW-1185">Reference proteome</keyword>
<keyword evidence="5" id="KW-0031">Aminopeptidase</keyword>
<dbReference type="PRINTS" id="PR00599">
    <property type="entry name" value="MAPEPTIDASE"/>
</dbReference>